<evidence type="ECO:0000256" key="5">
    <source>
        <dbReference type="ARBA" id="ARBA00023128"/>
    </source>
</evidence>
<dbReference type="GO" id="GO:0005739">
    <property type="term" value="C:mitochondrion"/>
    <property type="evidence" value="ECO:0007669"/>
    <property type="project" value="UniProtKB-SubCell"/>
</dbReference>
<accession>E9EHN0</accession>
<reference evidence="7 8" key="1">
    <citation type="journal article" date="2011" name="PLoS Genet.">
        <title>Genome sequencing and comparative transcriptomics of the model entomopathogenic fungi Metarhizium anisopliae and M. acridum.</title>
        <authorList>
            <person name="Gao Q."/>
            <person name="Jin K."/>
            <person name="Ying S.H."/>
            <person name="Zhang Y."/>
            <person name="Xiao G."/>
            <person name="Shang Y."/>
            <person name="Duan Z."/>
            <person name="Hu X."/>
            <person name="Xie X.Q."/>
            <person name="Zhou G."/>
            <person name="Peng G."/>
            <person name="Luo Z."/>
            <person name="Huang W."/>
            <person name="Wang B."/>
            <person name="Fang W."/>
            <person name="Wang S."/>
            <person name="Zhong Y."/>
            <person name="Ma L.J."/>
            <person name="St Leger R.J."/>
            <person name="Zhao G.P."/>
            <person name="Pei Y."/>
            <person name="Feng M.G."/>
            <person name="Xia Y."/>
            <person name="Wang C."/>
        </authorList>
    </citation>
    <scope>NUCLEOTIDE SEQUENCE [LARGE SCALE GENOMIC DNA]</scope>
    <source>
        <strain evidence="7 8">CQMa 102</strain>
    </source>
</reference>
<keyword evidence="6" id="KW-0472">Membrane</keyword>
<name>E9EHN0_METAQ</name>
<dbReference type="InParanoid" id="E9EHN0"/>
<dbReference type="Proteomes" id="UP000002499">
    <property type="component" value="Unassembled WGS sequence"/>
</dbReference>
<gene>
    <name evidence="7" type="ORF">MAC_09378</name>
</gene>
<evidence type="ECO:0000256" key="4">
    <source>
        <dbReference type="ARBA" id="ARBA00022824"/>
    </source>
</evidence>
<dbReference type="PANTHER" id="PTHR48182">
    <property type="entry name" value="PROTEIN SERAC1"/>
    <property type="match status" value="1"/>
</dbReference>
<evidence type="ECO:0000256" key="3">
    <source>
        <dbReference type="ARBA" id="ARBA00004370"/>
    </source>
</evidence>
<keyword evidence="8" id="KW-1185">Reference proteome</keyword>
<dbReference type="InterPro" id="IPR052374">
    <property type="entry name" value="SERAC1"/>
</dbReference>
<evidence type="ECO:0000256" key="1">
    <source>
        <dbReference type="ARBA" id="ARBA00004173"/>
    </source>
</evidence>
<evidence type="ECO:0000256" key="2">
    <source>
        <dbReference type="ARBA" id="ARBA00004240"/>
    </source>
</evidence>
<keyword evidence="4" id="KW-0256">Endoplasmic reticulum</keyword>
<evidence type="ECO:0000313" key="7">
    <source>
        <dbReference type="EMBL" id="EFY84564.1"/>
    </source>
</evidence>
<dbReference type="OrthoDB" id="4584046at2759"/>
<keyword evidence="5" id="KW-0496">Mitochondrion</keyword>
<dbReference type="PANTHER" id="PTHR48182:SF2">
    <property type="entry name" value="PROTEIN SERAC1"/>
    <property type="match status" value="1"/>
</dbReference>
<dbReference type="EMBL" id="GL698617">
    <property type="protein sequence ID" value="EFY84564.1"/>
    <property type="molecule type" value="Genomic_DNA"/>
</dbReference>
<evidence type="ECO:0000313" key="8">
    <source>
        <dbReference type="Proteomes" id="UP000002499"/>
    </source>
</evidence>
<dbReference type="HOGENOM" id="CLU_1034709_0_0_1"/>
<organism evidence="8">
    <name type="scientific">Metarhizium acridum (strain CQMa 102)</name>
    <dbReference type="NCBI Taxonomy" id="655827"/>
    <lineage>
        <taxon>Eukaryota</taxon>
        <taxon>Fungi</taxon>
        <taxon>Dikarya</taxon>
        <taxon>Ascomycota</taxon>
        <taxon>Pezizomycotina</taxon>
        <taxon>Sordariomycetes</taxon>
        <taxon>Hypocreomycetidae</taxon>
        <taxon>Hypocreales</taxon>
        <taxon>Clavicipitaceae</taxon>
        <taxon>Metarhizium</taxon>
    </lineage>
</organism>
<evidence type="ECO:0000256" key="6">
    <source>
        <dbReference type="ARBA" id="ARBA00023136"/>
    </source>
</evidence>
<dbReference type="GO" id="GO:0016020">
    <property type="term" value="C:membrane"/>
    <property type="evidence" value="ECO:0007669"/>
    <property type="project" value="UniProtKB-SubCell"/>
</dbReference>
<dbReference type="AlphaFoldDB" id="E9EHN0"/>
<sequence length="269" mass="29898">MGVAPPEFPELALPASEAEYKSNKAPPARPRPVLISEQCRVQMAPHDEIYSVQQVYTPSVGEPDINIVAVHGLDGDARKTWTTKGSQVFWLDNEQFLPKYIKNARQIGGCEKAMIYAKDRTARQVSHEYDIFSSTFVCCHYAKLSHLLLLEEQKTDLKFLGKDYIVSVESAAPKFDLVERAGIAADHSGIVKLGDPNSQAFKMVIDALLRYTEEAAPIIRQRTYDAVNLLDSLRLREVVEAVGGQDPRILMGHAGVAMKDGHGRQKSHP</sequence>
<proteinExistence type="predicted"/>
<dbReference type="GO" id="GO:0005783">
    <property type="term" value="C:endoplasmic reticulum"/>
    <property type="evidence" value="ECO:0007669"/>
    <property type="project" value="UniProtKB-SubCell"/>
</dbReference>
<protein>
    <submittedName>
        <fullName evidence="7">LipA and NB-ARC domain protein</fullName>
    </submittedName>
</protein>
<comment type="subcellular location">
    <subcellularLocation>
        <location evidence="2">Endoplasmic reticulum</location>
    </subcellularLocation>
    <subcellularLocation>
        <location evidence="3">Membrane</location>
    </subcellularLocation>
    <subcellularLocation>
        <location evidence="1">Mitochondrion</location>
    </subcellularLocation>
</comment>